<organism evidence="3">
    <name type="scientific">hydrothermal vent metagenome</name>
    <dbReference type="NCBI Taxonomy" id="652676"/>
    <lineage>
        <taxon>unclassified sequences</taxon>
        <taxon>metagenomes</taxon>
        <taxon>ecological metagenomes</taxon>
    </lineage>
</organism>
<evidence type="ECO:0000256" key="1">
    <source>
        <dbReference type="ARBA" id="ARBA00022845"/>
    </source>
</evidence>
<dbReference type="InterPro" id="IPR050574">
    <property type="entry name" value="HPF/YfiA_ribosome-assoc"/>
</dbReference>
<dbReference type="GO" id="GO:0022627">
    <property type="term" value="C:cytosolic small ribosomal subunit"/>
    <property type="evidence" value="ECO:0007669"/>
    <property type="project" value="TreeGrafter"/>
</dbReference>
<dbReference type="EMBL" id="FPHB01000041">
    <property type="protein sequence ID" value="SFV57770.1"/>
    <property type="molecule type" value="Genomic_DNA"/>
</dbReference>
<name>A0A1W1BVZ2_9ZZZZ</name>
<dbReference type="GO" id="GO:0043024">
    <property type="term" value="F:ribosomal small subunit binding"/>
    <property type="evidence" value="ECO:0007669"/>
    <property type="project" value="TreeGrafter"/>
</dbReference>
<dbReference type="InterPro" id="IPR036567">
    <property type="entry name" value="RHF-like"/>
</dbReference>
<dbReference type="Gene3D" id="3.30.160.100">
    <property type="entry name" value="Ribosome hibernation promotion factor-like"/>
    <property type="match status" value="1"/>
</dbReference>
<dbReference type="Pfam" id="PF02482">
    <property type="entry name" value="Ribosomal_S30AE"/>
    <property type="match status" value="1"/>
</dbReference>
<accession>A0A1W1BVZ2</accession>
<dbReference type="NCBIfam" id="TIGR00741">
    <property type="entry name" value="yfiA"/>
    <property type="match status" value="1"/>
</dbReference>
<dbReference type="Pfam" id="PF16321">
    <property type="entry name" value="Ribosom_S30AE_C"/>
    <property type="match status" value="1"/>
</dbReference>
<dbReference type="InterPro" id="IPR032528">
    <property type="entry name" value="Ribosom_S30AE_C"/>
</dbReference>
<dbReference type="GO" id="GO:0045900">
    <property type="term" value="P:negative regulation of translational elongation"/>
    <property type="evidence" value="ECO:0007669"/>
    <property type="project" value="TreeGrafter"/>
</dbReference>
<dbReference type="CDD" id="cd00552">
    <property type="entry name" value="RaiA"/>
    <property type="match status" value="1"/>
</dbReference>
<dbReference type="PANTHER" id="PTHR33231">
    <property type="entry name" value="30S RIBOSOMAL PROTEIN"/>
    <property type="match status" value="1"/>
</dbReference>
<feature type="domain" description="Sigma 54 modulation/S30EA ribosomal protein C-terminal" evidence="2">
    <location>
        <begin position="125"/>
        <end position="179"/>
    </location>
</feature>
<dbReference type="Gene3D" id="3.30.505.50">
    <property type="entry name" value="Sigma 54 modulation/S30EA ribosomal protein, C-terminal domain"/>
    <property type="match status" value="1"/>
</dbReference>
<sequence>MNVSFTGRHIELTDAIKTHLQAAAESLDKFNMDIISFNAVVDSQQRKSKEHFSVEFTINLAHKGTVVIKQRDEDLHAAIDMAADRAQKALRRIHDRETDHQKVGLNAAKAEANEGINMAEAKMAEEDEIIPVELELYKPREVEDVLEELKASDKMFEIFIDNAGKTRVLYKRNDGKFGLY</sequence>
<dbReference type="PANTHER" id="PTHR33231:SF1">
    <property type="entry name" value="30S RIBOSOMAL PROTEIN"/>
    <property type="match status" value="1"/>
</dbReference>
<dbReference type="InterPro" id="IPR003489">
    <property type="entry name" value="RHF/RaiA"/>
</dbReference>
<keyword evidence="1" id="KW-0810">Translation regulation</keyword>
<reference evidence="3" key="1">
    <citation type="submission" date="2016-10" db="EMBL/GenBank/DDBJ databases">
        <authorList>
            <person name="de Groot N.N."/>
        </authorList>
    </citation>
    <scope>NUCLEOTIDE SEQUENCE</scope>
</reference>
<proteinExistence type="predicted"/>
<gene>
    <name evidence="3" type="ORF">MNB_SM-7-1413</name>
</gene>
<evidence type="ECO:0000259" key="2">
    <source>
        <dbReference type="Pfam" id="PF16321"/>
    </source>
</evidence>
<dbReference type="InterPro" id="IPR038416">
    <property type="entry name" value="Ribosom_S30AE_C_sf"/>
</dbReference>
<dbReference type="SUPFAM" id="SSF69754">
    <property type="entry name" value="Ribosome binding protein Y (YfiA homologue)"/>
    <property type="match status" value="1"/>
</dbReference>
<evidence type="ECO:0000313" key="3">
    <source>
        <dbReference type="EMBL" id="SFV57770.1"/>
    </source>
</evidence>
<protein>
    <submittedName>
        <fullName evidence="3">Ribosomal subunit interface protein</fullName>
    </submittedName>
</protein>
<dbReference type="AlphaFoldDB" id="A0A1W1BVZ2"/>